<dbReference type="InterPro" id="IPR000313">
    <property type="entry name" value="PWWP_dom"/>
</dbReference>
<feature type="region of interest" description="Disordered" evidence="1">
    <location>
        <begin position="162"/>
        <end position="217"/>
    </location>
</feature>
<reference evidence="4" key="2">
    <citation type="journal article" date="2018" name="BMC Genomics">
        <title>A manually annotated Actinidia chinensis var. chinensis (kiwifruit) genome highlights the challenges associated with draft genomes and gene prediction in plants.</title>
        <authorList>
            <person name="Pilkington S.M."/>
            <person name="Crowhurst R."/>
            <person name="Hilario E."/>
            <person name="Nardozza S."/>
            <person name="Fraser L."/>
            <person name="Peng Y."/>
            <person name="Gunaseelan K."/>
            <person name="Simpson R."/>
            <person name="Tahir J."/>
            <person name="Deroles S.C."/>
            <person name="Templeton K."/>
            <person name="Luo Z."/>
            <person name="Davy M."/>
            <person name="Cheng C."/>
            <person name="McNeilage M."/>
            <person name="Scaglione D."/>
            <person name="Liu Y."/>
            <person name="Zhang Q."/>
            <person name="Datson P."/>
            <person name="De Silva N."/>
            <person name="Gardiner S.E."/>
            <person name="Bassett H."/>
            <person name="Chagne D."/>
            <person name="McCallum J."/>
            <person name="Dzierzon H."/>
            <person name="Deng C."/>
            <person name="Wang Y.Y."/>
            <person name="Barron L."/>
            <person name="Manako K."/>
            <person name="Bowen J."/>
            <person name="Foster T.M."/>
            <person name="Erridge Z.A."/>
            <person name="Tiffin H."/>
            <person name="Waite C.N."/>
            <person name="Davies K.M."/>
            <person name="Grierson E.P."/>
            <person name="Laing W.A."/>
            <person name="Kirk R."/>
            <person name="Chen X."/>
            <person name="Wood M."/>
            <person name="Montefiori M."/>
            <person name="Brummell D.A."/>
            <person name="Schwinn K.E."/>
            <person name="Catanach A."/>
            <person name="Fullerton C."/>
            <person name="Li D."/>
            <person name="Meiyalaghan S."/>
            <person name="Nieuwenhuizen N."/>
            <person name="Read N."/>
            <person name="Prakash R."/>
            <person name="Hunter D."/>
            <person name="Zhang H."/>
            <person name="McKenzie M."/>
            <person name="Knabel M."/>
            <person name="Harris A."/>
            <person name="Allan A.C."/>
            <person name="Gleave A."/>
            <person name="Chen A."/>
            <person name="Janssen B.J."/>
            <person name="Plunkett B."/>
            <person name="Ampomah-Dwamena C."/>
            <person name="Voogd C."/>
            <person name="Leif D."/>
            <person name="Lafferty D."/>
            <person name="Souleyre E.J.F."/>
            <person name="Varkonyi-Gasic E."/>
            <person name="Gambi F."/>
            <person name="Hanley J."/>
            <person name="Yao J.L."/>
            <person name="Cheung J."/>
            <person name="David K.M."/>
            <person name="Warren B."/>
            <person name="Marsh K."/>
            <person name="Snowden K.C."/>
            <person name="Lin-Wang K."/>
            <person name="Brian L."/>
            <person name="Martinez-Sanchez M."/>
            <person name="Wang M."/>
            <person name="Ileperuma N."/>
            <person name="Macnee N."/>
            <person name="Campin R."/>
            <person name="McAtee P."/>
            <person name="Drummond R.S.M."/>
            <person name="Espley R.V."/>
            <person name="Ireland H.S."/>
            <person name="Wu R."/>
            <person name="Atkinson R.G."/>
            <person name="Karunairetnam S."/>
            <person name="Bulley S."/>
            <person name="Chunkath S."/>
            <person name="Hanley Z."/>
            <person name="Storey R."/>
            <person name="Thrimawithana A.H."/>
            <person name="Thomson S."/>
            <person name="David C."/>
            <person name="Testolin R."/>
            <person name="Huang H."/>
            <person name="Hellens R.P."/>
            <person name="Schaffer R.J."/>
        </authorList>
    </citation>
    <scope>NUCLEOTIDE SEQUENCE [LARGE SCALE GENOMIC DNA]</scope>
    <source>
        <strain evidence="4">cv. Red5</strain>
    </source>
</reference>
<feature type="domain" description="PWWP" evidence="2">
    <location>
        <begin position="16"/>
        <end position="71"/>
    </location>
</feature>
<sequence length="709" mass="78018">MGSTGELNTKGIDPAVGGLVWVRRRNGSWWPGRIMCVDEISESCVMSPKMGTPVKLLGREDASVDWYNLEKSKRVKAFRCGEYDECIEKAKASAANSPKKAVKYARRDDAILEALELESARQSKDHTDFCSKMDKSDVSSFVKESPTTLSHSINETEKIDEELSSFGDDSNSANELSQSGVSFEEPNQVSASREQIVQGRRRRTPNDSEDDGTEGVKRMKGLDDLGMVVASSLKRKRSQVARVHEFFKRKNRRRPLTKVLESTVMVSVPVTCEQLPGPSGSPLLGISNSVVSELESNESKRSFTLVLNNSGVSCENGISLNAAGHASDASLINHKQKENEIVSMSELPEKDSSDKLFDVPLAREEKCPAGSAPILVSCSSQKLQVGAGGQSSPTSQVETVPLGNEELNESGSLSSGAADIDSISRRMEKGSSKWQSKGKRNTRHTGKTRRQDLGKSRDVDDEPNAYFPEFSPTVQRSLLYHQSCFTLNPKYQTAGFSFRNFDTDPTLYDVKLEVKSSYRPQHVPYISLMSKLNGRPITGHPLTVEVLDDGFFDLLVSGPECYLSNRGCEFDHDLEENISAPKGGSMDYEVKPNPVGGRVPKKRLTLQKRVFLSKSSKNRKNGLSSRKTRKLSSLTGSRKQSEDEKKPLVDKLKGPALACVPLKVVFSRINASLNGSMRLGSPCYDFGNSMRLCLLEKVAVAGKSVFPEI</sequence>
<feature type="compositionally biased region" description="Basic and acidic residues" evidence="1">
    <location>
        <begin position="422"/>
        <end position="431"/>
    </location>
</feature>
<feature type="compositionally biased region" description="Polar residues" evidence="1">
    <location>
        <begin position="167"/>
        <end position="195"/>
    </location>
</feature>
<dbReference type="Gene3D" id="2.30.30.140">
    <property type="match status" value="1"/>
</dbReference>
<gene>
    <name evidence="3" type="ORF">CEY00_Acc26954</name>
</gene>
<dbReference type="SUPFAM" id="SSF63748">
    <property type="entry name" value="Tudor/PWWP/MBT"/>
    <property type="match status" value="1"/>
</dbReference>
<dbReference type="PANTHER" id="PTHR33697:SF1">
    <property type="entry name" value="TUDOR_PWWP_MBT SUPERFAMILY PROTEIN"/>
    <property type="match status" value="1"/>
</dbReference>
<dbReference type="InParanoid" id="A0A2R6PVW4"/>
<comment type="caution">
    <text evidence="3">The sequence shown here is derived from an EMBL/GenBank/DDBJ whole genome shotgun (WGS) entry which is preliminary data.</text>
</comment>
<dbReference type="InterPro" id="IPR044679">
    <property type="entry name" value="PWWP2-like"/>
</dbReference>
<keyword evidence="4" id="KW-1185">Reference proteome</keyword>
<reference evidence="3 4" key="1">
    <citation type="submission" date="2017-07" db="EMBL/GenBank/DDBJ databases">
        <title>An improved, manually edited Actinidia chinensis var. chinensis (kiwifruit) genome highlights the challenges associated with draft genomes and gene prediction in plants.</title>
        <authorList>
            <person name="Pilkington S."/>
            <person name="Crowhurst R."/>
            <person name="Hilario E."/>
            <person name="Nardozza S."/>
            <person name="Fraser L."/>
            <person name="Peng Y."/>
            <person name="Gunaseelan K."/>
            <person name="Simpson R."/>
            <person name="Tahir J."/>
            <person name="Deroles S."/>
            <person name="Templeton K."/>
            <person name="Luo Z."/>
            <person name="Davy M."/>
            <person name="Cheng C."/>
            <person name="Mcneilage M."/>
            <person name="Scaglione D."/>
            <person name="Liu Y."/>
            <person name="Zhang Q."/>
            <person name="Datson P."/>
            <person name="De Silva N."/>
            <person name="Gardiner S."/>
            <person name="Bassett H."/>
            <person name="Chagne D."/>
            <person name="Mccallum J."/>
            <person name="Dzierzon H."/>
            <person name="Deng C."/>
            <person name="Wang Y.-Y."/>
            <person name="Barron N."/>
            <person name="Manako K."/>
            <person name="Bowen J."/>
            <person name="Foster T."/>
            <person name="Erridge Z."/>
            <person name="Tiffin H."/>
            <person name="Waite C."/>
            <person name="Davies K."/>
            <person name="Grierson E."/>
            <person name="Laing W."/>
            <person name="Kirk R."/>
            <person name="Chen X."/>
            <person name="Wood M."/>
            <person name="Montefiori M."/>
            <person name="Brummell D."/>
            <person name="Schwinn K."/>
            <person name="Catanach A."/>
            <person name="Fullerton C."/>
            <person name="Li D."/>
            <person name="Meiyalaghan S."/>
            <person name="Nieuwenhuizen N."/>
            <person name="Read N."/>
            <person name="Prakash R."/>
            <person name="Hunter D."/>
            <person name="Zhang H."/>
            <person name="Mckenzie M."/>
            <person name="Knabel M."/>
            <person name="Harris A."/>
            <person name="Allan A."/>
            <person name="Chen A."/>
            <person name="Janssen B."/>
            <person name="Plunkett B."/>
            <person name="Dwamena C."/>
            <person name="Voogd C."/>
            <person name="Leif D."/>
            <person name="Lafferty D."/>
            <person name="Souleyre E."/>
            <person name="Varkonyi-Gasic E."/>
            <person name="Gambi F."/>
            <person name="Hanley J."/>
            <person name="Yao J.-L."/>
            <person name="Cheung J."/>
            <person name="David K."/>
            <person name="Warren B."/>
            <person name="Marsh K."/>
            <person name="Snowden K."/>
            <person name="Lin-Wang K."/>
            <person name="Brian L."/>
            <person name="Martinez-Sanchez M."/>
            <person name="Wang M."/>
            <person name="Ileperuma N."/>
            <person name="Macnee N."/>
            <person name="Campin R."/>
            <person name="Mcatee P."/>
            <person name="Drummond R."/>
            <person name="Espley R."/>
            <person name="Ireland H."/>
            <person name="Wu R."/>
            <person name="Atkinson R."/>
            <person name="Karunairetnam S."/>
            <person name="Bulley S."/>
            <person name="Chunkath S."/>
            <person name="Hanley Z."/>
            <person name="Storey R."/>
            <person name="Thrimawithana A."/>
            <person name="Thomson S."/>
            <person name="David C."/>
            <person name="Testolin R."/>
        </authorList>
    </citation>
    <scope>NUCLEOTIDE SEQUENCE [LARGE SCALE GENOMIC DNA]</scope>
    <source>
        <strain evidence="4">cv. Red5</strain>
        <tissue evidence="3">Young leaf</tissue>
    </source>
</reference>
<feature type="compositionally biased region" description="Basic and acidic residues" evidence="1">
    <location>
        <begin position="449"/>
        <end position="458"/>
    </location>
</feature>
<dbReference type="EMBL" id="NKQK01000023">
    <property type="protein sequence ID" value="PSR96900.1"/>
    <property type="molecule type" value="Genomic_DNA"/>
</dbReference>
<dbReference type="AlphaFoldDB" id="A0A2R6PVW4"/>
<feature type="region of interest" description="Disordered" evidence="1">
    <location>
        <begin position="405"/>
        <end position="465"/>
    </location>
</feature>
<protein>
    <submittedName>
        <fullName evidence="3">PWWP domain protein</fullName>
    </submittedName>
</protein>
<dbReference type="OrthoDB" id="607790at2759"/>
<dbReference type="STRING" id="1590841.A0A2R6PVW4"/>
<dbReference type="OMA" id="NGMVMSQ"/>
<dbReference type="PANTHER" id="PTHR33697">
    <property type="entry name" value="T17B22.17 PROTEIN-RELATED"/>
    <property type="match status" value="1"/>
</dbReference>
<dbReference type="Proteomes" id="UP000241394">
    <property type="component" value="Chromosome LG23"/>
</dbReference>
<dbReference type="Gramene" id="PSR96900">
    <property type="protein sequence ID" value="PSR96900"/>
    <property type="gene ID" value="CEY00_Acc26954"/>
</dbReference>
<dbReference type="FunCoup" id="A0A2R6PVW4">
    <property type="interactions" value="3148"/>
</dbReference>
<organism evidence="3 4">
    <name type="scientific">Actinidia chinensis var. chinensis</name>
    <name type="common">Chinese soft-hair kiwi</name>
    <dbReference type="NCBI Taxonomy" id="1590841"/>
    <lineage>
        <taxon>Eukaryota</taxon>
        <taxon>Viridiplantae</taxon>
        <taxon>Streptophyta</taxon>
        <taxon>Embryophyta</taxon>
        <taxon>Tracheophyta</taxon>
        <taxon>Spermatophyta</taxon>
        <taxon>Magnoliopsida</taxon>
        <taxon>eudicotyledons</taxon>
        <taxon>Gunneridae</taxon>
        <taxon>Pentapetalae</taxon>
        <taxon>asterids</taxon>
        <taxon>Ericales</taxon>
        <taxon>Actinidiaceae</taxon>
        <taxon>Actinidia</taxon>
    </lineage>
</organism>
<dbReference type="CDD" id="cd05162">
    <property type="entry name" value="PWWP"/>
    <property type="match status" value="1"/>
</dbReference>
<accession>A0A2R6PVW4</accession>
<evidence type="ECO:0000313" key="4">
    <source>
        <dbReference type="Proteomes" id="UP000241394"/>
    </source>
</evidence>
<feature type="compositionally biased region" description="Low complexity" evidence="1">
    <location>
        <begin position="405"/>
        <end position="416"/>
    </location>
</feature>
<dbReference type="PROSITE" id="PS50812">
    <property type="entry name" value="PWWP"/>
    <property type="match status" value="1"/>
</dbReference>
<dbReference type="Pfam" id="PF00855">
    <property type="entry name" value="PWWP"/>
    <property type="match status" value="1"/>
</dbReference>
<feature type="compositionally biased region" description="Basic residues" evidence="1">
    <location>
        <begin position="436"/>
        <end position="448"/>
    </location>
</feature>
<evidence type="ECO:0000259" key="2">
    <source>
        <dbReference type="PROSITE" id="PS50812"/>
    </source>
</evidence>
<evidence type="ECO:0000256" key="1">
    <source>
        <dbReference type="SAM" id="MobiDB-lite"/>
    </source>
</evidence>
<feature type="compositionally biased region" description="Basic and acidic residues" evidence="1">
    <location>
        <begin position="639"/>
        <end position="648"/>
    </location>
</feature>
<evidence type="ECO:0000313" key="3">
    <source>
        <dbReference type="EMBL" id="PSR96900.1"/>
    </source>
</evidence>
<name>A0A2R6PVW4_ACTCC</name>
<proteinExistence type="predicted"/>
<feature type="region of interest" description="Disordered" evidence="1">
    <location>
        <begin position="617"/>
        <end position="648"/>
    </location>
</feature>
<feature type="compositionally biased region" description="Basic residues" evidence="1">
    <location>
        <begin position="617"/>
        <end position="630"/>
    </location>
</feature>